<dbReference type="EMBL" id="PDUD01000004">
    <property type="protein sequence ID" value="PHN07982.1"/>
    <property type="molecule type" value="Genomic_DNA"/>
</dbReference>
<dbReference type="Proteomes" id="UP000223913">
    <property type="component" value="Unassembled WGS sequence"/>
</dbReference>
<reference evidence="1 2" key="1">
    <citation type="submission" date="2017-10" db="EMBL/GenBank/DDBJ databases">
        <title>The draft genome sequence of Lewinella nigricans NBRC 102662.</title>
        <authorList>
            <person name="Wang K."/>
        </authorList>
    </citation>
    <scope>NUCLEOTIDE SEQUENCE [LARGE SCALE GENOMIC DNA]</scope>
    <source>
        <strain evidence="1 2">NBRC 102662</strain>
    </source>
</reference>
<sequence length="189" mass="21750">MDDQSVVLRSENDGGHWETLLYVSELDNSQSYYTLKSFRNELWLCGREGRILVIDQSGNLLRQLETGALYFRDLEFIDEDNLILEASRKILRSEDGGRSWEVIYGESGGQVIGFDNPDNGLMIQTRNSCPVDYAHSNDLIASTRNGGVDWQGPEETTTNFRYQYVQSQRLEAGRYLLLLRNELLEIREN</sequence>
<accession>A0A2D0NHK0</accession>
<organism evidence="1 2">
    <name type="scientific">Flavilitoribacter nigricans (strain ATCC 23147 / DSM 23189 / NBRC 102662 / NCIMB 1420 / SS-2)</name>
    <name type="common">Lewinella nigricans</name>
    <dbReference type="NCBI Taxonomy" id="1122177"/>
    <lineage>
        <taxon>Bacteria</taxon>
        <taxon>Pseudomonadati</taxon>
        <taxon>Bacteroidota</taxon>
        <taxon>Saprospiria</taxon>
        <taxon>Saprospirales</taxon>
        <taxon>Lewinellaceae</taxon>
        <taxon>Flavilitoribacter</taxon>
    </lineage>
</organism>
<evidence type="ECO:0008006" key="3">
    <source>
        <dbReference type="Google" id="ProtNLM"/>
    </source>
</evidence>
<gene>
    <name evidence="1" type="ORF">CRP01_04300</name>
</gene>
<dbReference type="Gene3D" id="2.120.10.10">
    <property type="match status" value="1"/>
</dbReference>
<name>A0A2D0NHK0_FLAN2</name>
<evidence type="ECO:0000313" key="2">
    <source>
        <dbReference type="Proteomes" id="UP000223913"/>
    </source>
</evidence>
<dbReference type="AlphaFoldDB" id="A0A2D0NHK0"/>
<comment type="caution">
    <text evidence="1">The sequence shown here is derived from an EMBL/GenBank/DDBJ whole genome shotgun (WGS) entry which is preliminary data.</text>
</comment>
<keyword evidence="2" id="KW-1185">Reference proteome</keyword>
<protein>
    <recommendedName>
        <fullName evidence="3">Photosynthesis system II assembly factor Ycf48/Hcf136-like domain-containing protein</fullName>
    </recommendedName>
</protein>
<evidence type="ECO:0000313" key="1">
    <source>
        <dbReference type="EMBL" id="PHN07982.1"/>
    </source>
</evidence>
<proteinExistence type="predicted"/>
<dbReference type="SUPFAM" id="SSF110296">
    <property type="entry name" value="Oligoxyloglucan reducing end-specific cellobiohydrolase"/>
    <property type="match status" value="1"/>
</dbReference>